<evidence type="ECO:0000313" key="2">
    <source>
        <dbReference type="EMBL" id="OAS87746.1"/>
    </source>
</evidence>
<dbReference type="AlphaFoldDB" id="A0A179T0X4"/>
<evidence type="ECO:0000259" key="1">
    <source>
        <dbReference type="Pfam" id="PF03413"/>
    </source>
</evidence>
<dbReference type="Pfam" id="PF03413">
    <property type="entry name" value="PepSY"/>
    <property type="match status" value="3"/>
</dbReference>
<reference evidence="3" key="1">
    <citation type="submission" date="2016-04" db="EMBL/GenBank/DDBJ databases">
        <authorList>
            <person name="Lyu Z."/>
            <person name="Lyu W."/>
        </authorList>
    </citation>
    <scope>NUCLEOTIDE SEQUENCE [LARGE SCALE GENOMIC DNA]</scope>
    <source>
        <strain evidence="3">C44</strain>
    </source>
</reference>
<dbReference type="OrthoDB" id="2476750at2"/>
<accession>A0A179T0X4</accession>
<feature type="domain" description="PepSY" evidence="1">
    <location>
        <begin position="110"/>
        <end position="164"/>
    </location>
</feature>
<dbReference type="InterPro" id="IPR025711">
    <property type="entry name" value="PepSY"/>
</dbReference>
<feature type="domain" description="PepSY" evidence="1">
    <location>
        <begin position="36"/>
        <end position="85"/>
    </location>
</feature>
<organism evidence="2 3">
    <name type="scientific">Metabacillus litoralis</name>
    <dbReference type="NCBI Taxonomy" id="152268"/>
    <lineage>
        <taxon>Bacteria</taxon>
        <taxon>Bacillati</taxon>
        <taxon>Bacillota</taxon>
        <taxon>Bacilli</taxon>
        <taxon>Bacillales</taxon>
        <taxon>Bacillaceae</taxon>
        <taxon>Metabacillus</taxon>
    </lineage>
</organism>
<keyword evidence="3" id="KW-1185">Reference proteome</keyword>
<gene>
    <name evidence="2" type="ORF">A6K24_18570</name>
</gene>
<evidence type="ECO:0000313" key="3">
    <source>
        <dbReference type="Proteomes" id="UP000078534"/>
    </source>
</evidence>
<comment type="caution">
    <text evidence="2">The sequence shown here is derived from an EMBL/GenBank/DDBJ whole genome shotgun (WGS) entry which is preliminary data.</text>
</comment>
<dbReference type="STRING" id="152268.A6K24_18570"/>
<dbReference type="RefSeq" id="WP_066329385.1">
    <property type="nucleotide sequence ID" value="NZ_LWSG01000007.1"/>
</dbReference>
<dbReference type="Gene3D" id="3.10.450.40">
    <property type="match status" value="3"/>
</dbReference>
<feature type="domain" description="PepSY" evidence="1">
    <location>
        <begin position="172"/>
        <end position="226"/>
    </location>
</feature>
<name>A0A179T0X4_9BACI</name>
<sequence length="246" mass="27879">MKNKKWIWTAATTLVLALIVIVGFQLWAPSLSAQSLTEDEANKAALDKYPGDILKTTKSADEYHVEMQLETGVYHIRIDAKNGEVNSIKRGEKPEEIPKETPEKTAPKQLTQKQVETIVSSQGTVKSIDLVQENNNSYYKAVVSKNNENITLKVDSYSGDIISSTKEKPRILTETEAITIAEEHVKGTVDEVDFYEPPNQTPYYLVEVEINEDQEAVLQIDAYTREIKNVSWEDHEEDEDESDEEE</sequence>
<proteinExistence type="predicted"/>
<protein>
    <recommendedName>
        <fullName evidence="1">PepSY domain-containing protein</fullName>
    </recommendedName>
</protein>
<dbReference type="EMBL" id="LWSG01000007">
    <property type="protein sequence ID" value="OAS87746.1"/>
    <property type="molecule type" value="Genomic_DNA"/>
</dbReference>
<dbReference type="Proteomes" id="UP000078534">
    <property type="component" value="Unassembled WGS sequence"/>
</dbReference>